<comment type="similarity">
    <text evidence="1 4">Belongs to the pseudouridine synthase RsuA family.</text>
</comment>
<evidence type="ECO:0000256" key="3">
    <source>
        <dbReference type="PROSITE-ProRule" id="PRU00182"/>
    </source>
</evidence>
<reference evidence="6 7" key="1">
    <citation type="submission" date="2011-04" db="EMBL/GenBank/DDBJ databases">
        <authorList>
            <person name="Harkins D.M."/>
            <person name="Madupu R."/>
            <person name="Durkin A.S."/>
            <person name="Torralba M."/>
            <person name="Methe B."/>
            <person name="Sutton G.G."/>
            <person name="Nelson K.E."/>
        </authorList>
    </citation>
    <scope>NUCLEOTIDE SEQUENCE [LARGE SCALE GENOMIC DNA]</scope>
    <source>
        <strain evidence="6 7">UPII 199-6</strain>
    </source>
</reference>
<evidence type="ECO:0000256" key="2">
    <source>
        <dbReference type="ARBA" id="ARBA00023235"/>
    </source>
</evidence>
<dbReference type="InterPro" id="IPR036986">
    <property type="entry name" value="S4_RNA-bd_sf"/>
</dbReference>
<dbReference type="CDD" id="cd02870">
    <property type="entry name" value="PseudoU_synth_RsuA_like"/>
    <property type="match status" value="1"/>
</dbReference>
<dbReference type="GO" id="GO:0016853">
    <property type="term" value="F:isomerase activity"/>
    <property type="evidence" value="ECO:0007669"/>
    <property type="project" value="UniProtKB-KW"/>
</dbReference>
<dbReference type="InterPro" id="IPR000748">
    <property type="entry name" value="PsdUridine_synth_RsuA/RluB/E/F"/>
</dbReference>
<dbReference type="PROSITE" id="PS50889">
    <property type="entry name" value="S4"/>
    <property type="match status" value="1"/>
</dbReference>
<dbReference type="InterPro" id="IPR020094">
    <property type="entry name" value="TruA/RsuA/RluB/E/F_N"/>
</dbReference>
<keyword evidence="3" id="KW-0694">RNA-binding</keyword>
<dbReference type="InterPro" id="IPR018496">
    <property type="entry name" value="PsdUridine_synth_RsuA/RluB_CS"/>
</dbReference>
<gene>
    <name evidence="6" type="primary">rluB</name>
    <name evidence="6" type="ORF">HMPREF1039_0366</name>
</gene>
<organism evidence="6 7">
    <name type="scientific">Megasphaera lornae</name>
    <dbReference type="NCBI Taxonomy" id="1000568"/>
    <lineage>
        <taxon>Bacteria</taxon>
        <taxon>Bacillati</taxon>
        <taxon>Bacillota</taxon>
        <taxon>Negativicutes</taxon>
        <taxon>Veillonellales</taxon>
        <taxon>Veillonellaceae</taxon>
        <taxon>Megasphaera</taxon>
    </lineage>
</organism>
<evidence type="ECO:0000313" key="7">
    <source>
        <dbReference type="Proteomes" id="UP000004018"/>
    </source>
</evidence>
<dbReference type="PANTHER" id="PTHR47683">
    <property type="entry name" value="PSEUDOURIDINE SYNTHASE FAMILY PROTEIN-RELATED"/>
    <property type="match status" value="1"/>
</dbReference>
<dbReference type="SMART" id="SM00363">
    <property type="entry name" value="S4"/>
    <property type="match status" value="1"/>
</dbReference>
<dbReference type="RefSeq" id="WP_007391309.1">
    <property type="nucleotide sequence ID" value="NZ_AFIJ01000032.1"/>
</dbReference>
<protein>
    <recommendedName>
        <fullName evidence="4">Pseudouridine synthase</fullName>
        <ecNumber evidence="4">5.4.99.-</ecNumber>
    </recommendedName>
</protein>
<dbReference type="PANTHER" id="PTHR47683:SF2">
    <property type="entry name" value="RNA-BINDING S4 DOMAIN-CONTAINING PROTEIN"/>
    <property type="match status" value="1"/>
</dbReference>
<name>A0ABN0CZW3_9FIRM</name>
<dbReference type="SUPFAM" id="SSF55174">
    <property type="entry name" value="Alpha-L RNA-binding motif"/>
    <property type="match status" value="1"/>
</dbReference>
<dbReference type="InterPro" id="IPR002942">
    <property type="entry name" value="S4_RNA-bd"/>
</dbReference>
<evidence type="ECO:0000313" key="6">
    <source>
        <dbReference type="EMBL" id="EGL39937.1"/>
    </source>
</evidence>
<feature type="domain" description="RNA-binding S4" evidence="5">
    <location>
        <begin position="2"/>
        <end position="62"/>
    </location>
</feature>
<dbReference type="EMBL" id="AFIJ01000032">
    <property type="protein sequence ID" value="EGL39937.1"/>
    <property type="molecule type" value="Genomic_DNA"/>
</dbReference>
<dbReference type="NCBIfam" id="TIGR00093">
    <property type="entry name" value="pseudouridine synthase"/>
    <property type="match status" value="1"/>
</dbReference>
<dbReference type="Proteomes" id="UP000004018">
    <property type="component" value="Unassembled WGS sequence"/>
</dbReference>
<dbReference type="SUPFAM" id="SSF55120">
    <property type="entry name" value="Pseudouridine synthase"/>
    <property type="match status" value="1"/>
</dbReference>
<dbReference type="Pfam" id="PF01479">
    <property type="entry name" value="S4"/>
    <property type="match status" value="1"/>
</dbReference>
<dbReference type="Pfam" id="PF00849">
    <property type="entry name" value="PseudoU_synth_2"/>
    <property type="match status" value="1"/>
</dbReference>
<keyword evidence="2 4" id="KW-0413">Isomerase</keyword>
<accession>A0ABN0CZW3</accession>
<dbReference type="CDD" id="cd00165">
    <property type="entry name" value="S4"/>
    <property type="match status" value="1"/>
</dbReference>
<dbReference type="Gene3D" id="3.10.290.10">
    <property type="entry name" value="RNA-binding S4 domain"/>
    <property type="match status" value="1"/>
</dbReference>
<dbReference type="PROSITE" id="PS01149">
    <property type="entry name" value="PSI_RSU"/>
    <property type="match status" value="1"/>
</dbReference>
<keyword evidence="7" id="KW-1185">Reference proteome</keyword>
<dbReference type="InterPro" id="IPR006145">
    <property type="entry name" value="PsdUridine_synth_RsuA/RluA"/>
</dbReference>
<sequence>MERLQKVMSNCGVASRRASEQMILDGRVRVNGVIVRELGTKVKPEQDIILVDGRRLEIQPKHYYLFNKPKGVITTCSDEQGRPTVLDYFKRIKDRIYAIGRLDQNTEGLLLMTNDGELANILMHPGHMVDKTYEVKIKGYIADAVLQQLADGVLLSDGMTAPADVYYVGYDTHTGITSLEITIHEGKNRQVRRMMEHFGYQVHNLRRVQYAFLTLSGVKRGAYRALTREEVMELYKFK</sequence>
<dbReference type="Gene3D" id="3.30.70.1560">
    <property type="entry name" value="Alpha-L RNA-binding motif"/>
    <property type="match status" value="1"/>
</dbReference>
<evidence type="ECO:0000259" key="5">
    <source>
        <dbReference type="SMART" id="SM00363"/>
    </source>
</evidence>
<dbReference type="InterPro" id="IPR050343">
    <property type="entry name" value="RsuA_PseudoU_synthase"/>
</dbReference>
<evidence type="ECO:0000256" key="1">
    <source>
        <dbReference type="ARBA" id="ARBA00008348"/>
    </source>
</evidence>
<dbReference type="EC" id="5.4.99.-" evidence="4"/>
<dbReference type="InterPro" id="IPR020103">
    <property type="entry name" value="PsdUridine_synth_cat_dom_sf"/>
</dbReference>
<proteinExistence type="inferred from homology"/>
<dbReference type="InterPro" id="IPR042092">
    <property type="entry name" value="PsdUridine_s_RsuA/RluB/E/F_cat"/>
</dbReference>
<dbReference type="Gene3D" id="3.30.70.580">
    <property type="entry name" value="Pseudouridine synthase I, catalytic domain, N-terminal subdomain"/>
    <property type="match status" value="1"/>
</dbReference>
<evidence type="ECO:0000256" key="4">
    <source>
        <dbReference type="RuleBase" id="RU003887"/>
    </source>
</evidence>
<comment type="caution">
    <text evidence="6">The sequence shown here is derived from an EMBL/GenBank/DDBJ whole genome shotgun (WGS) entry which is preliminary data.</text>
</comment>